<keyword evidence="2" id="KW-0732">Signal</keyword>
<feature type="signal peptide" evidence="2">
    <location>
        <begin position="1"/>
        <end position="23"/>
    </location>
</feature>
<evidence type="ECO:0000256" key="2">
    <source>
        <dbReference type="SAM" id="SignalP"/>
    </source>
</evidence>
<dbReference type="PANTHER" id="PTHR31571">
    <property type="entry name" value="ALTERED INHERITANCE OF MITOCHONDRIA PROTEIN 6"/>
    <property type="match status" value="1"/>
</dbReference>
<dbReference type="EMBL" id="PGFJ01000001">
    <property type="protein sequence ID" value="PJJ84558.1"/>
    <property type="molecule type" value="Genomic_DNA"/>
</dbReference>
<protein>
    <recommendedName>
        <fullName evidence="1">Altered inheritance of mitochondria protein 6</fullName>
    </recommendedName>
</protein>
<name>A0A2H9VUS7_9SPHI</name>
<dbReference type="GO" id="GO:0008081">
    <property type="term" value="F:phosphoric diester hydrolase activity"/>
    <property type="evidence" value="ECO:0007669"/>
    <property type="project" value="InterPro"/>
</dbReference>
<dbReference type="InterPro" id="IPR017946">
    <property type="entry name" value="PLC-like_Pdiesterase_TIM-brl"/>
</dbReference>
<sequence length="269" mass="31122">MMRYCFVLQRFFALLLLTTPVLAQDVVLPNAFAHNDYQHKKPLFEAIKQGYANIEADVYAYKGSLVVTHVLPILHHRRTLEALYLEPLADLINERNGEVYTGFAAPVTLMIDIKSDGAKTYRLLKPILEKYRSYLCGYSNGQWQPGPVRIVLSGKKPFDMVRNDPDRLVFIDEDLRKIGRDTTRNLFNMASCKFSKLVRCNKDGSLSPRYQARLRNYVNDAHKYGVRVRLWASPNKYTTWQQLLTCGVDMIATDKLTTLHNFLIDEKRR</sequence>
<dbReference type="SUPFAM" id="SSF51695">
    <property type="entry name" value="PLC-like phosphodiesterases"/>
    <property type="match status" value="1"/>
</dbReference>
<proteinExistence type="predicted"/>
<dbReference type="Proteomes" id="UP000242687">
    <property type="component" value="Unassembled WGS sequence"/>
</dbReference>
<dbReference type="OrthoDB" id="9794455at2"/>
<dbReference type="RefSeq" id="WP_157799097.1">
    <property type="nucleotide sequence ID" value="NZ_PGFJ01000001.1"/>
</dbReference>
<dbReference type="Gene3D" id="3.20.20.190">
    <property type="entry name" value="Phosphatidylinositol (PI) phosphodiesterase"/>
    <property type="match status" value="1"/>
</dbReference>
<keyword evidence="4" id="KW-1185">Reference proteome</keyword>
<dbReference type="GO" id="GO:0006629">
    <property type="term" value="P:lipid metabolic process"/>
    <property type="evidence" value="ECO:0007669"/>
    <property type="project" value="InterPro"/>
</dbReference>
<comment type="caution">
    <text evidence="3">The sequence shown here is derived from an EMBL/GenBank/DDBJ whole genome shotgun (WGS) entry which is preliminary data.</text>
</comment>
<gene>
    <name evidence="3" type="ORF">CLV57_1571</name>
</gene>
<dbReference type="AlphaFoldDB" id="A0A2H9VUS7"/>
<dbReference type="PANTHER" id="PTHR31571:SF1">
    <property type="entry name" value="ALTERED INHERITANCE OF MITOCHONDRIA PROTEIN 6"/>
    <property type="match status" value="1"/>
</dbReference>
<dbReference type="InterPro" id="IPR051236">
    <property type="entry name" value="HAT_RTT109-like"/>
</dbReference>
<evidence type="ECO:0000313" key="4">
    <source>
        <dbReference type="Proteomes" id="UP000242687"/>
    </source>
</evidence>
<accession>A0A2H9VUS7</accession>
<evidence type="ECO:0000256" key="1">
    <source>
        <dbReference type="ARBA" id="ARBA00014286"/>
    </source>
</evidence>
<evidence type="ECO:0000313" key="3">
    <source>
        <dbReference type="EMBL" id="PJJ84558.1"/>
    </source>
</evidence>
<feature type="chain" id="PRO_5014198592" description="Altered inheritance of mitochondria protein 6" evidence="2">
    <location>
        <begin position="24"/>
        <end position="269"/>
    </location>
</feature>
<reference evidence="3 4" key="1">
    <citation type="submission" date="2017-11" db="EMBL/GenBank/DDBJ databases">
        <title>Genomic Encyclopedia of Archaeal and Bacterial Type Strains, Phase II (KMG-II): From Individual Species to Whole Genera.</title>
        <authorList>
            <person name="Goeker M."/>
        </authorList>
    </citation>
    <scope>NUCLEOTIDE SEQUENCE [LARGE SCALE GENOMIC DNA]</scope>
    <source>
        <strain evidence="3 4">DSM 28175</strain>
    </source>
</reference>
<organism evidence="3 4">
    <name type="scientific">Mucilaginibacter auburnensis</name>
    <dbReference type="NCBI Taxonomy" id="1457233"/>
    <lineage>
        <taxon>Bacteria</taxon>
        <taxon>Pseudomonadati</taxon>
        <taxon>Bacteroidota</taxon>
        <taxon>Sphingobacteriia</taxon>
        <taxon>Sphingobacteriales</taxon>
        <taxon>Sphingobacteriaceae</taxon>
        <taxon>Mucilaginibacter</taxon>
    </lineage>
</organism>